<dbReference type="Proteomes" id="UP000223968">
    <property type="component" value="Unassembled WGS sequence"/>
</dbReference>
<evidence type="ECO:0000313" key="2">
    <source>
        <dbReference type="EMBL" id="PGH18533.1"/>
    </source>
</evidence>
<sequence length="155" mass="15873">MQFKLFSILALAAATFVVADEAADKRRDLQDELQNIGDDVASDVKSNIAALKTVLGDVPGDVGSALLTAIPQPTGTDVQAHFRSVASEVTAAEPPAWFTGLPENAKSYMSSKASQLQTALPTESPTGNYAAARPTGAIMGSIAGAAGVLGLAVML</sequence>
<keyword evidence="3" id="KW-1185">Reference proteome</keyword>
<dbReference type="OrthoDB" id="5419608at2759"/>
<proteinExistence type="predicted"/>
<feature type="signal peptide" evidence="1">
    <location>
        <begin position="1"/>
        <end position="19"/>
    </location>
</feature>
<evidence type="ECO:0000256" key="1">
    <source>
        <dbReference type="SAM" id="SignalP"/>
    </source>
</evidence>
<comment type="caution">
    <text evidence="2">The sequence shown here is derived from an EMBL/GenBank/DDBJ whole genome shotgun (WGS) entry which is preliminary data.</text>
</comment>
<dbReference type="EMBL" id="PDNB01000003">
    <property type="protein sequence ID" value="PGH18533.1"/>
    <property type="molecule type" value="Genomic_DNA"/>
</dbReference>
<accession>A0A2B7YBX5</accession>
<name>A0A2B7YBX5_9EURO</name>
<feature type="chain" id="PRO_5011976265" evidence="1">
    <location>
        <begin position="20"/>
        <end position="155"/>
    </location>
</feature>
<organism evidence="2 3">
    <name type="scientific">Helicocarpus griseus UAMH5409</name>
    <dbReference type="NCBI Taxonomy" id="1447875"/>
    <lineage>
        <taxon>Eukaryota</taxon>
        <taxon>Fungi</taxon>
        <taxon>Dikarya</taxon>
        <taxon>Ascomycota</taxon>
        <taxon>Pezizomycotina</taxon>
        <taxon>Eurotiomycetes</taxon>
        <taxon>Eurotiomycetidae</taxon>
        <taxon>Onygenales</taxon>
        <taxon>Ajellomycetaceae</taxon>
        <taxon>Helicocarpus</taxon>
    </lineage>
</organism>
<reference evidence="2 3" key="1">
    <citation type="submission" date="2017-10" db="EMBL/GenBank/DDBJ databases">
        <title>Comparative genomics in systemic dimorphic fungi from Ajellomycetaceae.</title>
        <authorList>
            <person name="Munoz J.F."/>
            <person name="Mcewen J.G."/>
            <person name="Clay O.K."/>
            <person name="Cuomo C.A."/>
        </authorList>
    </citation>
    <scope>NUCLEOTIDE SEQUENCE [LARGE SCALE GENOMIC DNA]</scope>
    <source>
        <strain evidence="2 3">UAMH5409</strain>
    </source>
</reference>
<keyword evidence="1" id="KW-0732">Signal</keyword>
<protein>
    <submittedName>
        <fullName evidence="2">Uncharacterized protein</fullName>
    </submittedName>
</protein>
<dbReference type="AlphaFoldDB" id="A0A2B7YBX5"/>
<evidence type="ECO:0000313" key="3">
    <source>
        <dbReference type="Proteomes" id="UP000223968"/>
    </source>
</evidence>
<gene>
    <name evidence="2" type="ORF">AJ79_00312</name>
</gene>